<feature type="compositionally biased region" description="Polar residues" evidence="2">
    <location>
        <begin position="197"/>
        <end position="213"/>
    </location>
</feature>
<dbReference type="Proteomes" id="UP001258017">
    <property type="component" value="Unassembled WGS sequence"/>
</dbReference>
<dbReference type="InterPro" id="IPR052634">
    <property type="entry name" value="Sperm_flagellar-bone_growth"/>
</dbReference>
<proteinExistence type="predicted"/>
<evidence type="ECO:0000313" key="6">
    <source>
        <dbReference type="Proteomes" id="UP001258017"/>
    </source>
</evidence>
<dbReference type="PANTHER" id="PTHR14919">
    <property type="entry name" value="KPL2-RELATED"/>
    <property type="match status" value="1"/>
</dbReference>
<feature type="domain" description="SPEF2 C-terminal" evidence="4">
    <location>
        <begin position="1591"/>
        <end position="1653"/>
    </location>
</feature>
<organism evidence="5 6">
    <name type="scientific">Odynerus spinipes</name>
    <dbReference type="NCBI Taxonomy" id="1348599"/>
    <lineage>
        <taxon>Eukaryota</taxon>
        <taxon>Metazoa</taxon>
        <taxon>Ecdysozoa</taxon>
        <taxon>Arthropoda</taxon>
        <taxon>Hexapoda</taxon>
        <taxon>Insecta</taxon>
        <taxon>Pterygota</taxon>
        <taxon>Neoptera</taxon>
        <taxon>Endopterygota</taxon>
        <taxon>Hymenoptera</taxon>
        <taxon>Apocrita</taxon>
        <taxon>Aculeata</taxon>
        <taxon>Vespoidea</taxon>
        <taxon>Vespidae</taxon>
        <taxon>Eumeninae</taxon>
        <taxon>Odynerus</taxon>
    </lineage>
</organism>
<dbReference type="EMBL" id="JAIFRP010000042">
    <property type="protein sequence ID" value="KAK2581189.1"/>
    <property type="molecule type" value="Genomic_DNA"/>
</dbReference>
<feature type="domain" description="CPC1/SPEF2" evidence="3">
    <location>
        <begin position="308"/>
        <end position="441"/>
    </location>
</feature>
<dbReference type="PANTHER" id="PTHR14919:SF0">
    <property type="entry name" value="SPERM FLAGELLAR PROTEIN 2"/>
    <property type="match status" value="1"/>
</dbReference>
<feature type="region of interest" description="Disordered" evidence="2">
    <location>
        <begin position="617"/>
        <end position="668"/>
    </location>
</feature>
<evidence type="ECO:0000259" key="3">
    <source>
        <dbReference type="Pfam" id="PF22946"/>
    </source>
</evidence>
<feature type="compositionally biased region" description="Basic and acidic residues" evidence="2">
    <location>
        <begin position="643"/>
        <end position="661"/>
    </location>
</feature>
<gene>
    <name evidence="5" type="ORF">KPH14_007991</name>
</gene>
<evidence type="ECO:0000259" key="4">
    <source>
        <dbReference type="Pfam" id="PF24082"/>
    </source>
</evidence>
<feature type="region of interest" description="Disordered" evidence="2">
    <location>
        <begin position="1161"/>
        <end position="1183"/>
    </location>
</feature>
<accession>A0AAD9RK01</accession>
<protein>
    <recommendedName>
        <fullName evidence="7">Sperm flagellar protein 2</fullName>
    </recommendedName>
</protein>
<feature type="region of interest" description="Disordered" evidence="2">
    <location>
        <begin position="182"/>
        <end position="214"/>
    </location>
</feature>
<evidence type="ECO:0000313" key="5">
    <source>
        <dbReference type="EMBL" id="KAK2581189.1"/>
    </source>
</evidence>
<sequence length="1883" mass="219444">MGEVLKKWMRQRLGVLMNMTPELFGHHTRDGRLLAQILHSYGIINSDQLETIAPTRDPALCRVNLKHLRVWLRFIGIVCTDQCIEEISCGKGATALQLFYKVYLSLEDKDNLHFITLQKEREKYIPASRKFDVIRVPEEPPPYEPPPHPLSKPLTKTLSSIEWHRNKYLEILRSCQKEKEKLKSHAAKSTKRDSKETTTVLKKSSRTSPTNNFLKELDEFAQKHRVRHSKRDVYDPCQADKLYDEVEIPTEDPEAAKAYISWLKARKRKEKIENSLKTRMQGMLLSELWERLSENQEKTIDESLARRVLDQSHYEKQMITKLGEVRKQKDVITENRRVVDQLILDAKETKLRSEQERMREEFVWESEDVDMEYQRLRELHRRIRKERLKKIREKHARVCLEVLQDLADIAVKAAECRSSNDGCVPKAIWNEWKALFLKCQPIFEPLEEEEWDQEEETQQQDERIEEIMQSRLEREATLNEADFESYHTFGSPWDEYVPPIEPETEEILRLGELVLGYIVHRLLEFVYPYPIGLMESPVPKVKVAAIVLGVVELRLCQIIQALLKKSGIRVVLMENAINYCLSRYKEEMSDVKYIDASIVKATEDILKKTNGKGGGEGLKIVESGTRSKKSSKTLSKSSKASMRRRDREREKKRDAEEKETQTPRVIPYDDMDPVLSDAAYVGKWTYEFLVLGQPISNELNTRILVEYLKSLGEIEGWALIDYPNTYDQMARLERALTGCKVPPDPSLLDFDNVNIEDIDPLSPRIVYEDTEVDDYSSYRQSLTHLQSKLLPNPISKDEDYTSASSFVTTYVRAISKPKNLKTDPNKLVEVLPEDATAVDGFYVQQSVAYVVYYDVFDVTVMKKIARLVTGDKSIPRTPSIELFGDALKSLEERKEWNKLSAKESMVRRLLSKSTVFSKDEEEQEEEEEEEEEMKMEDMEAAGDYVDNIRAPKPGEDTWDWLDLPQSPILLDALATLWENLEEIYILDLMEIFSLKRAHATAVVPYKDFVVRNMREFIKRPDNKQDFLQEFQCKFNDVNEDTRDDDDVKCELHCRLAEFQERLWNFCDLRRQEAEEKRKRIIQEQWTDVEAVFLVNIYTAILQAEIDRCVDTLQMIQDYYTSMLQKPIQETRFSKILLDRVKIHVVPTSFEESEETFLNSMIRNKESKDQKDSKAKVPSTKPASSIPVADPIEFTREIATLFTDVTNPAPFDPAETFICKAIFNDIQYVRNFLESIASTATENLKKEEIALATREKTSRRGDFSPATVMGKLLRRGQDLIQEWRYASLFEINRMRIRLDVLAESARADVTFLLDTMRLTFHRIYEQIIERYDKEKSSVDEVIKVFGFAIEEEVSIQEELVLDGENFYVQPNVLMYPDRPETPPKPTREAQRPSQFRISQLGRLMNVFRVIAPGGTLTERSFVYVLQDMVSYNMEEETEGCDGLGSMPVPFCWRILRSCDVSLLVERIFGRVEYIDWREFIIYAMDLPTPTQEDILRARDRFRMLDPDLKEIVTRDQYRSVPLWFFKYTDEDMPPETKYILHDDFRRSCESLFEEEVDFVNPNKLLGVKISEKVRDYVRSVRANTRADEVLTDDDSEDAEEALRLMLAKELLCQMYLIDRYSLNYTALLLAFCKDEDPREGLGKAFSFAIGGKVCTDLEVGEKYVKKLLEEKRLAAELESMRDLLREEALRVTEDILNAILQEVVVGVIIEEVTEEAEYMPTRRLMIENLDEPGEIDPSTLIRDSGEQVISDSLTGETDETERKVSSIMMHESYEEFRETAERMVIHWLPYDVCLTVLSATLPWHASQPDLFQTTKTLRELLRDAFDELYDEEVCDDADTVLSHRFLNHDFVTELLESTSKFTVKRLGNLFSEIINEKERNLRLV</sequence>
<evidence type="ECO:0008006" key="7">
    <source>
        <dbReference type="Google" id="ProtNLM"/>
    </source>
</evidence>
<name>A0AAD9RK01_9HYME</name>
<dbReference type="Pfam" id="PF22946">
    <property type="entry name" value="SPEF2_D5"/>
    <property type="match status" value="1"/>
</dbReference>
<comment type="caution">
    <text evidence="5">The sequence shown here is derived from an EMBL/GenBank/DDBJ whole genome shotgun (WGS) entry which is preliminary data.</text>
</comment>
<feature type="coiled-coil region" evidence="1">
    <location>
        <begin position="1666"/>
        <end position="1693"/>
    </location>
</feature>
<feature type="domain" description="SPEF2 C-terminal" evidence="4">
    <location>
        <begin position="1393"/>
        <end position="1536"/>
    </location>
</feature>
<dbReference type="InterPro" id="IPR056199">
    <property type="entry name" value="SPEF2_C"/>
</dbReference>
<feature type="compositionally biased region" description="Basic and acidic residues" evidence="2">
    <location>
        <begin position="1162"/>
        <end position="1174"/>
    </location>
</feature>
<reference evidence="5" key="1">
    <citation type="submission" date="2021-08" db="EMBL/GenBank/DDBJ databases">
        <authorList>
            <person name="Misof B."/>
            <person name="Oliver O."/>
            <person name="Podsiadlowski L."/>
            <person name="Donath A."/>
            <person name="Peters R."/>
            <person name="Mayer C."/>
            <person name="Rust J."/>
            <person name="Gunkel S."/>
            <person name="Lesny P."/>
            <person name="Martin S."/>
            <person name="Oeyen J.P."/>
            <person name="Petersen M."/>
            <person name="Panagiotis P."/>
            <person name="Wilbrandt J."/>
            <person name="Tanja T."/>
        </authorList>
    </citation>
    <scope>NUCLEOTIDE SEQUENCE</scope>
    <source>
        <strain evidence="5">GBR_01_08_01A</strain>
        <tissue evidence="5">Thorax + abdomen</tissue>
    </source>
</reference>
<reference evidence="5" key="2">
    <citation type="journal article" date="2023" name="Commun. Biol.">
        <title>Intrasexual cuticular hydrocarbon dimorphism in a wasp sheds light on hydrocarbon biosynthesis genes in Hymenoptera.</title>
        <authorList>
            <person name="Moris V.C."/>
            <person name="Podsiadlowski L."/>
            <person name="Martin S."/>
            <person name="Oeyen J.P."/>
            <person name="Donath A."/>
            <person name="Petersen M."/>
            <person name="Wilbrandt J."/>
            <person name="Misof B."/>
            <person name="Liedtke D."/>
            <person name="Thamm M."/>
            <person name="Scheiner R."/>
            <person name="Schmitt T."/>
            <person name="Niehuis O."/>
        </authorList>
    </citation>
    <scope>NUCLEOTIDE SEQUENCE</scope>
    <source>
        <strain evidence="5">GBR_01_08_01A</strain>
    </source>
</reference>
<dbReference type="InterPro" id="IPR054517">
    <property type="entry name" value="SPEF2_D5"/>
</dbReference>
<dbReference type="Pfam" id="PF24082">
    <property type="entry name" value="SPEF2_C"/>
    <property type="match status" value="2"/>
</dbReference>
<evidence type="ECO:0000256" key="2">
    <source>
        <dbReference type="SAM" id="MobiDB-lite"/>
    </source>
</evidence>
<keyword evidence="1" id="KW-0175">Coiled coil</keyword>
<keyword evidence="6" id="KW-1185">Reference proteome</keyword>
<dbReference type="InterPro" id="IPR011992">
    <property type="entry name" value="EF-hand-dom_pair"/>
</dbReference>
<dbReference type="SUPFAM" id="SSF47473">
    <property type="entry name" value="EF-hand"/>
    <property type="match status" value="1"/>
</dbReference>
<evidence type="ECO:0000256" key="1">
    <source>
        <dbReference type="SAM" id="Coils"/>
    </source>
</evidence>